<dbReference type="OrthoDB" id="982482at2"/>
<organism evidence="2 3">
    <name type="scientific">Epilithonimonas lactis</name>
    <dbReference type="NCBI Taxonomy" id="421072"/>
    <lineage>
        <taxon>Bacteria</taxon>
        <taxon>Pseudomonadati</taxon>
        <taxon>Bacteroidota</taxon>
        <taxon>Flavobacteriia</taxon>
        <taxon>Flavobacteriales</taxon>
        <taxon>Weeksellaceae</taxon>
        <taxon>Chryseobacterium group</taxon>
        <taxon>Epilithonimonas</taxon>
    </lineage>
</organism>
<evidence type="ECO:0000313" key="2">
    <source>
        <dbReference type="EMBL" id="KFC23845.1"/>
    </source>
</evidence>
<accession>A0A085BN00</accession>
<name>A0A085BN00_9FLAO</name>
<evidence type="ECO:0000313" key="3">
    <source>
        <dbReference type="Proteomes" id="UP000028623"/>
    </source>
</evidence>
<feature type="signal peptide" evidence="1">
    <location>
        <begin position="1"/>
        <end position="20"/>
    </location>
</feature>
<dbReference type="STRING" id="421072.SAMN04488097_1887"/>
<dbReference type="NCBIfam" id="TIGR03511">
    <property type="entry name" value="GldH_lipo"/>
    <property type="match status" value="1"/>
</dbReference>
<keyword evidence="3" id="KW-1185">Reference proteome</keyword>
<dbReference type="PROSITE" id="PS51257">
    <property type="entry name" value="PROKAR_LIPOPROTEIN"/>
    <property type="match status" value="1"/>
</dbReference>
<keyword evidence="1" id="KW-0732">Signal</keyword>
<evidence type="ECO:0000256" key="1">
    <source>
        <dbReference type="SAM" id="SignalP"/>
    </source>
</evidence>
<reference evidence="2 3" key="1">
    <citation type="submission" date="2014-07" db="EMBL/GenBank/DDBJ databases">
        <title>Epilithonimonas lactis LMG 22401 Genome.</title>
        <authorList>
            <person name="Pipes S.E."/>
            <person name="Stropko S.J."/>
        </authorList>
    </citation>
    <scope>NUCLEOTIDE SEQUENCE [LARGE SCALE GENOMIC DNA]</scope>
    <source>
        <strain evidence="2 3">LMG 24401</strain>
    </source>
</reference>
<dbReference type="Pfam" id="PF14109">
    <property type="entry name" value="GldH_lipo"/>
    <property type="match status" value="1"/>
</dbReference>
<gene>
    <name evidence="2" type="ORF">IO89_04565</name>
</gene>
<sequence>MVMLRSIVVFILFLSLSSCQNENDKILMKDVGEQWKKNDVQTLDFKIDDAQNQKNMMIVVRNNNDYPYSNLRLIASLEQNKKKISTDTLNFVLAKPNGEWIGTGFGDTKEITFQYKLNYKFPQNGNYSVKVVQAMRNNSLKGIEDIGIKIQNLKP</sequence>
<dbReference type="InterPro" id="IPR020018">
    <property type="entry name" value="Motility-assoc_lipoprot_GldH"/>
</dbReference>
<dbReference type="eggNOG" id="ENOG50313I2">
    <property type="taxonomic scope" value="Bacteria"/>
</dbReference>
<dbReference type="AlphaFoldDB" id="A0A085BN00"/>
<dbReference type="EMBL" id="JPLY01000001">
    <property type="protein sequence ID" value="KFC23845.1"/>
    <property type="molecule type" value="Genomic_DNA"/>
</dbReference>
<comment type="caution">
    <text evidence="2">The sequence shown here is derived from an EMBL/GenBank/DDBJ whole genome shotgun (WGS) entry which is preliminary data.</text>
</comment>
<protein>
    <submittedName>
        <fullName evidence="2">Gliding motility protein GldH</fullName>
    </submittedName>
</protein>
<feature type="chain" id="PRO_5001787160" evidence="1">
    <location>
        <begin position="21"/>
        <end position="155"/>
    </location>
</feature>
<proteinExistence type="predicted"/>
<dbReference type="Proteomes" id="UP000028623">
    <property type="component" value="Unassembled WGS sequence"/>
</dbReference>